<dbReference type="Gene3D" id="3.30.70.270">
    <property type="match status" value="1"/>
</dbReference>
<organism evidence="4 5">
    <name type="scientific">Geodermatophilus sabuli</name>
    <dbReference type="NCBI Taxonomy" id="1564158"/>
    <lineage>
        <taxon>Bacteria</taxon>
        <taxon>Bacillati</taxon>
        <taxon>Actinomycetota</taxon>
        <taxon>Actinomycetes</taxon>
        <taxon>Geodermatophilales</taxon>
        <taxon>Geodermatophilaceae</taxon>
        <taxon>Geodermatophilus</taxon>
    </lineage>
</organism>
<dbReference type="Proteomes" id="UP000219514">
    <property type="component" value="Unassembled WGS sequence"/>
</dbReference>
<evidence type="ECO:0000313" key="5">
    <source>
        <dbReference type="Proteomes" id="UP000219514"/>
    </source>
</evidence>
<feature type="transmembrane region" description="Helical" evidence="1">
    <location>
        <begin position="190"/>
        <end position="211"/>
    </location>
</feature>
<dbReference type="NCBIfam" id="TIGR00254">
    <property type="entry name" value="GGDEF"/>
    <property type="match status" value="1"/>
</dbReference>
<reference evidence="4 5" key="1">
    <citation type="submission" date="2017-09" db="EMBL/GenBank/DDBJ databases">
        <authorList>
            <person name="Ehlers B."/>
            <person name="Leendertz F.H."/>
        </authorList>
    </citation>
    <scope>NUCLEOTIDE SEQUENCE [LARGE SCALE GENOMIC DNA]</scope>
    <source>
        <strain evidence="4 5">DSM 46844</strain>
    </source>
</reference>
<dbReference type="InterPro" id="IPR052155">
    <property type="entry name" value="Biofilm_reg_signaling"/>
</dbReference>
<dbReference type="InterPro" id="IPR043128">
    <property type="entry name" value="Rev_trsase/Diguanyl_cyclase"/>
</dbReference>
<dbReference type="CDD" id="cd01948">
    <property type="entry name" value="EAL"/>
    <property type="match status" value="1"/>
</dbReference>
<evidence type="ECO:0000313" key="4">
    <source>
        <dbReference type="EMBL" id="SNX94362.1"/>
    </source>
</evidence>
<dbReference type="SUPFAM" id="SSF141868">
    <property type="entry name" value="EAL domain-like"/>
    <property type="match status" value="1"/>
</dbReference>
<sequence length="658" mass="71008">MSNRTEGSVRAGRRAGGRRLSTHAATAGLVAVLLVLTVFSVVAAVANARAAQKAEQSAAVSEWSEEAEQRLLQMEDLADELALAPDDELRAEYEATRAATRHALEELGVVEGTGHEQRVAGWLQRLDSYGAAVDALIAAAAENPAIAEAFEEEFVDPYYDALETVVKGEAREHWADASRSLDAMGDSQRLLVVATPVVFGLGLGLVGWFTAVLTRSRRATVAQAERNRQQALHDALTGLPNRTLLRQRGDAALEALAPGTAPAALMLIDLDRFKEINDTLGHAYGDLVLQAVATRLRETLRSTDTVARLGGDEFAILLPSVDGPEAALDLAARALAAMEAPIDADGVSLDVDASIGIALSGVHGTDVQTLLQSADIAMYSAKDRGLGVCVYDDGLNVHSPERLGLLGELRRAIDGRELVLHFQPKATLSGEEVCGVEALVRWQHPERGLVAPAEFIPLAERTPLIRPLTRYVVDAALAQCARWRTTGRTLRVAVNISARNLLDERFVDDVLELLARHDVPAWFLELEVTESAIMADPARARAILTRLAEVGVTLSIDDFGAGYTSLAHLKDLPVHQLKVDRSLVTDVTVHRSNALIVRSVVELARNLGLTTVAEGVEDRETWDLLARLGCDVAQGHLLCRPMPAELLEAWFDRARVGV</sequence>
<feature type="domain" description="GGDEF" evidence="3">
    <location>
        <begin position="261"/>
        <end position="393"/>
    </location>
</feature>
<evidence type="ECO:0000256" key="1">
    <source>
        <dbReference type="SAM" id="Phobius"/>
    </source>
</evidence>
<dbReference type="InterPro" id="IPR035919">
    <property type="entry name" value="EAL_sf"/>
</dbReference>
<dbReference type="SMART" id="SM00267">
    <property type="entry name" value="GGDEF"/>
    <property type="match status" value="1"/>
</dbReference>
<keyword evidence="1" id="KW-0812">Transmembrane</keyword>
<dbReference type="Gene3D" id="3.20.20.450">
    <property type="entry name" value="EAL domain"/>
    <property type="match status" value="1"/>
</dbReference>
<dbReference type="PROSITE" id="PS50883">
    <property type="entry name" value="EAL"/>
    <property type="match status" value="1"/>
</dbReference>
<dbReference type="PANTHER" id="PTHR44757:SF2">
    <property type="entry name" value="BIOFILM ARCHITECTURE MAINTENANCE PROTEIN MBAA"/>
    <property type="match status" value="1"/>
</dbReference>
<feature type="transmembrane region" description="Helical" evidence="1">
    <location>
        <begin position="20"/>
        <end position="46"/>
    </location>
</feature>
<proteinExistence type="predicted"/>
<dbReference type="SUPFAM" id="SSF55073">
    <property type="entry name" value="Nucleotide cyclase"/>
    <property type="match status" value="1"/>
</dbReference>
<dbReference type="PANTHER" id="PTHR44757">
    <property type="entry name" value="DIGUANYLATE CYCLASE DGCP"/>
    <property type="match status" value="1"/>
</dbReference>
<protein>
    <submittedName>
        <fullName evidence="4">Diguanylate cyclase (GGDEF) domain-containing protein</fullName>
    </submittedName>
</protein>
<keyword evidence="1" id="KW-1133">Transmembrane helix</keyword>
<feature type="domain" description="EAL" evidence="2">
    <location>
        <begin position="402"/>
        <end position="655"/>
    </location>
</feature>
<dbReference type="InterPro" id="IPR029787">
    <property type="entry name" value="Nucleotide_cyclase"/>
</dbReference>
<dbReference type="AlphaFoldDB" id="A0A285E5L1"/>
<evidence type="ECO:0000259" key="3">
    <source>
        <dbReference type="PROSITE" id="PS50887"/>
    </source>
</evidence>
<dbReference type="Pfam" id="PF00563">
    <property type="entry name" value="EAL"/>
    <property type="match status" value="1"/>
</dbReference>
<gene>
    <name evidence="4" type="ORF">SAMN06893097_101152</name>
</gene>
<name>A0A285E5L1_9ACTN</name>
<dbReference type="SMART" id="SM00052">
    <property type="entry name" value="EAL"/>
    <property type="match status" value="1"/>
</dbReference>
<dbReference type="OrthoDB" id="23692at2"/>
<accession>A0A285E5L1</accession>
<dbReference type="InterPro" id="IPR001633">
    <property type="entry name" value="EAL_dom"/>
</dbReference>
<dbReference type="PROSITE" id="PS50887">
    <property type="entry name" value="GGDEF"/>
    <property type="match status" value="1"/>
</dbReference>
<keyword evidence="5" id="KW-1185">Reference proteome</keyword>
<keyword evidence="1" id="KW-0472">Membrane</keyword>
<dbReference type="FunFam" id="3.20.20.450:FF:000001">
    <property type="entry name" value="Cyclic di-GMP phosphodiesterase yahA"/>
    <property type="match status" value="1"/>
</dbReference>
<evidence type="ECO:0000259" key="2">
    <source>
        <dbReference type="PROSITE" id="PS50883"/>
    </source>
</evidence>
<dbReference type="RefSeq" id="WP_097203543.1">
    <property type="nucleotide sequence ID" value="NZ_JACHXB010000001.1"/>
</dbReference>
<dbReference type="Pfam" id="PF00990">
    <property type="entry name" value="GGDEF"/>
    <property type="match status" value="1"/>
</dbReference>
<dbReference type="EMBL" id="OBDO01000001">
    <property type="protein sequence ID" value="SNX94362.1"/>
    <property type="molecule type" value="Genomic_DNA"/>
</dbReference>
<dbReference type="InterPro" id="IPR000160">
    <property type="entry name" value="GGDEF_dom"/>
</dbReference>
<dbReference type="CDD" id="cd01949">
    <property type="entry name" value="GGDEF"/>
    <property type="match status" value="1"/>
</dbReference>